<keyword evidence="3 6" id="KW-0378">Hydrolase</keyword>
<dbReference type="SUPFAM" id="SSF56655">
    <property type="entry name" value="Carbohydrate phosphatase"/>
    <property type="match status" value="1"/>
</dbReference>
<evidence type="ECO:0000256" key="1">
    <source>
        <dbReference type="ARBA" id="ARBA00001946"/>
    </source>
</evidence>
<dbReference type="PANTHER" id="PTHR20854">
    <property type="entry name" value="INOSITOL MONOPHOSPHATASE"/>
    <property type="match status" value="1"/>
</dbReference>
<dbReference type="Gene3D" id="3.40.190.80">
    <property type="match status" value="1"/>
</dbReference>
<evidence type="ECO:0000313" key="6">
    <source>
        <dbReference type="EMBL" id="HHW34876.1"/>
    </source>
</evidence>
<accession>A0A832QXE0</accession>
<feature type="binding site" evidence="5">
    <location>
        <position position="105"/>
    </location>
    <ligand>
        <name>Mg(2+)</name>
        <dbReference type="ChEBI" id="CHEBI:18420"/>
        <label>1</label>
        <note>catalytic</note>
    </ligand>
</feature>
<dbReference type="AlphaFoldDB" id="A0A832QXE0"/>
<dbReference type="GO" id="GO:0004401">
    <property type="term" value="F:histidinol-phosphatase activity"/>
    <property type="evidence" value="ECO:0007669"/>
    <property type="project" value="UniProtKB-UniRule"/>
</dbReference>
<dbReference type="Pfam" id="PF00459">
    <property type="entry name" value="Inositol_P"/>
    <property type="match status" value="1"/>
</dbReference>
<dbReference type="Gene3D" id="3.30.540.10">
    <property type="entry name" value="Fructose-1,6-Bisphosphatase, subunit A, domain 1"/>
    <property type="match status" value="1"/>
</dbReference>
<dbReference type="NCBIfam" id="TIGR02067">
    <property type="entry name" value="his_9_HisN"/>
    <property type="match status" value="1"/>
</dbReference>
<evidence type="ECO:0000313" key="7">
    <source>
        <dbReference type="Proteomes" id="UP000580830"/>
    </source>
</evidence>
<sequence length="279" mass="29244">MQISQPEQSGGPQAAGLDPAELAAIRATAAALADAARVETLRHFRRRDLPTDNKAGAGFDPVTEADRGAERIMREILAQRRPDDAILGEEYGHQPGRSGLTWVLDPVDGTRSFMCGAPTWGVLIGVTDARGPLYGLIDQPWTGERFEGGGGHAILTAPQGDSALAVRRDVALDRATLLTTYPDLGSAAETAAFRRLSAQVRLTRYGLDCYAYALLALGQVDLVVEAGLQPHDIVAPIAVIEAAGGIVTDWQGGPAHHGGQVIAAATPALHRAALALLAG</sequence>
<dbReference type="GO" id="GO:0000105">
    <property type="term" value="P:L-histidine biosynthetic process"/>
    <property type="evidence" value="ECO:0007669"/>
    <property type="project" value="UniProtKB-UniRule"/>
</dbReference>
<evidence type="ECO:0000256" key="5">
    <source>
        <dbReference type="PIRSR" id="PIRSR600760-2"/>
    </source>
</evidence>
<comment type="similarity">
    <text evidence="2">Belongs to the inositol monophosphatase superfamily.</text>
</comment>
<keyword evidence="5" id="KW-0460">Magnesium</keyword>
<name>A0A832QXE0_9RHOB</name>
<evidence type="ECO:0000256" key="3">
    <source>
        <dbReference type="ARBA" id="ARBA00022801"/>
    </source>
</evidence>
<dbReference type="GO" id="GO:0007165">
    <property type="term" value="P:signal transduction"/>
    <property type="evidence" value="ECO:0007669"/>
    <property type="project" value="TreeGrafter"/>
</dbReference>
<dbReference type="RefSeq" id="WP_303730876.1">
    <property type="nucleotide sequence ID" value="NZ_DULP01000190.1"/>
</dbReference>
<dbReference type="EC" id="3.1.3.15" evidence="4"/>
<dbReference type="Proteomes" id="UP000580830">
    <property type="component" value="Unassembled WGS sequence"/>
</dbReference>
<reference evidence="6 7" key="1">
    <citation type="journal article" date="2020" name="Biotechnol. Biofuels">
        <title>New insights from the biogas microbiome by comprehensive genome-resolved metagenomics of nearly 1600 species originating from multiple anaerobic digesters.</title>
        <authorList>
            <person name="Campanaro S."/>
            <person name="Treu L."/>
            <person name="Rodriguez-R L.M."/>
            <person name="Kovalovszki A."/>
            <person name="Ziels R.M."/>
            <person name="Maus I."/>
            <person name="Zhu X."/>
            <person name="Kougias P.G."/>
            <person name="Basile A."/>
            <person name="Luo G."/>
            <person name="Schluter A."/>
            <person name="Konstantinidis K.T."/>
            <person name="Angelidaki I."/>
        </authorList>
    </citation>
    <scope>NUCLEOTIDE SEQUENCE [LARGE SCALE GENOMIC DNA]</scope>
    <source>
        <strain evidence="6">AS04akNAM_125</strain>
    </source>
</reference>
<gene>
    <name evidence="6" type="primary">hisN</name>
    <name evidence="6" type="ORF">GXX24_12155</name>
</gene>
<dbReference type="CDD" id="cd01641">
    <property type="entry name" value="Bacterial_IMPase_like_1"/>
    <property type="match status" value="1"/>
</dbReference>
<evidence type="ECO:0000256" key="4">
    <source>
        <dbReference type="NCBIfam" id="TIGR02067"/>
    </source>
</evidence>
<dbReference type="EMBL" id="DULP01000190">
    <property type="protein sequence ID" value="HHW34876.1"/>
    <property type="molecule type" value="Genomic_DNA"/>
</dbReference>
<dbReference type="InterPro" id="IPR011809">
    <property type="entry name" value="His_9_proposed"/>
</dbReference>
<dbReference type="GO" id="GO:0006020">
    <property type="term" value="P:inositol metabolic process"/>
    <property type="evidence" value="ECO:0007669"/>
    <property type="project" value="TreeGrafter"/>
</dbReference>
<dbReference type="InterPro" id="IPR000760">
    <property type="entry name" value="Inositol_monophosphatase-like"/>
</dbReference>
<feature type="binding site" evidence="5">
    <location>
        <position position="108"/>
    </location>
    <ligand>
        <name>Mg(2+)</name>
        <dbReference type="ChEBI" id="CHEBI:18420"/>
        <label>1</label>
        <note>catalytic</note>
    </ligand>
</feature>
<evidence type="ECO:0000256" key="2">
    <source>
        <dbReference type="ARBA" id="ARBA00009759"/>
    </source>
</evidence>
<dbReference type="PANTHER" id="PTHR20854:SF4">
    <property type="entry name" value="INOSITOL-1-MONOPHOSPHATASE-RELATED"/>
    <property type="match status" value="1"/>
</dbReference>
<feature type="binding site" evidence="5">
    <location>
        <position position="89"/>
    </location>
    <ligand>
        <name>Mg(2+)</name>
        <dbReference type="ChEBI" id="CHEBI:18420"/>
        <label>1</label>
        <note>catalytic</note>
    </ligand>
</feature>
<comment type="cofactor">
    <cofactor evidence="1 5">
        <name>Mg(2+)</name>
        <dbReference type="ChEBI" id="CHEBI:18420"/>
    </cofactor>
</comment>
<dbReference type="GO" id="GO:0046872">
    <property type="term" value="F:metal ion binding"/>
    <property type="evidence" value="ECO:0007669"/>
    <property type="project" value="UniProtKB-KW"/>
</dbReference>
<organism evidence="6 7">
    <name type="scientific">Paracoccus solventivorans</name>
    <dbReference type="NCBI Taxonomy" id="53463"/>
    <lineage>
        <taxon>Bacteria</taxon>
        <taxon>Pseudomonadati</taxon>
        <taxon>Pseudomonadota</taxon>
        <taxon>Alphaproteobacteria</taxon>
        <taxon>Rhodobacterales</taxon>
        <taxon>Paracoccaceae</taxon>
        <taxon>Paracoccus</taxon>
    </lineage>
</organism>
<dbReference type="GO" id="GO:0008934">
    <property type="term" value="F:inositol monophosphate 1-phosphatase activity"/>
    <property type="evidence" value="ECO:0007669"/>
    <property type="project" value="TreeGrafter"/>
</dbReference>
<keyword evidence="5" id="KW-0479">Metal-binding</keyword>
<dbReference type="PRINTS" id="PR00377">
    <property type="entry name" value="IMPHPHTASES"/>
</dbReference>
<feature type="binding site" evidence="5">
    <location>
        <position position="232"/>
    </location>
    <ligand>
        <name>Mg(2+)</name>
        <dbReference type="ChEBI" id="CHEBI:18420"/>
        <label>1</label>
        <note>catalytic</note>
    </ligand>
</feature>
<comment type="caution">
    <text evidence="6">The sequence shown here is derived from an EMBL/GenBank/DDBJ whole genome shotgun (WGS) entry which is preliminary data.</text>
</comment>
<protein>
    <recommendedName>
        <fullName evidence="4">Histidinol-phosphatase</fullName>
        <ecNumber evidence="4">3.1.3.15</ecNumber>
    </recommendedName>
</protein>
<proteinExistence type="inferred from homology"/>